<sequence>MSTSIENKALFAIVGLLTLHAAVKFFGFGMDLYTLTQMVKAVPAILLLGAGYGLVLYFAGVVIYGTSTVKRRVRSLAVALVRGASLTALFYILMWTAHQILHMFV</sequence>
<gene>
    <name evidence="2" type="ORF">A3G90_04505</name>
</gene>
<reference evidence="2 3" key="1">
    <citation type="journal article" date="2016" name="Nat. Commun.">
        <title>Thousands of microbial genomes shed light on interconnected biogeochemical processes in an aquifer system.</title>
        <authorList>
            <person name="Anantharaman K."/>
            <person name="Brown C.T."/>
            <person name="Hug L.A."/>
            <person name="Sharon I."/>
            <person name="Castelle C.J."/>
            <person name="Probst A.J."/>
            <person name="Thomas B.C."/>
            <person name="Singh A."/>
            <person name="Wilkins M.J."/>
            <person name="Karaoz U."/>
            <person name="Brodie E.L."/>
            <person name="Williams K.H."/>
            <person name="Hubbard S.S."/>
            <person name="Banfield J.F."/>
        </authorList>
    </citation>
    <scope>NUCLEOTIDE SEQUENCE [LARGE SCALE GENOMIC DNA]</scope>
</reference>
<evidence type="ECO:0000313" key="2">
    <source>
        <dbReference type="EMBL" id="OGG85286.1"/>
    </source>
</evidence>
<feature type="transmembrane region" description="Helical" evidence="1">
    <location>
        <begin position="45"/>
        <end position="64"/>
    </location>
</feature>
<keyword evidence="1" id="KW-0812">Transmembrane</keyword>
<keyword evidence="1" id="KW-0472">Membrane</keyword>
<evidence type="ECO:0000313" key="3">
    <source>
        <dbReference type="Proteomes" id="UP000177325"/>
    </source>
</evidence>
<dbReference type="EMBL" id="MFMM01000001">
    <property type="protein sequence ID" value="OGG85286.1"/>
    <property type="molecule type" value="Genomic_DNA"/>
</dbReference>
<dbReference type="Proteomes" id="UP000177325">
    <property type="component" value="Unassembled WGS sequence"/>
</dbReference>
<name>A0A1F6FHJ4_9BACT</name>
<accession>A0A1F6FHJ4</accession>
<organism evidence="2 3">
    <name type="scientific">Candidatus Kaiserbacteria bacterium RIFCSPLOWO2_12_FULL_45_26</name>
    <dbReference type="NCBI Taxonomy" id="1798525"/>
    <lineage>
        <taxon>Bacteria</taxon>
        <taxon>Candidatus Kaiseribacteriota</taxon>
    </lineage>
</organism>
<protein>
    <submittedName>
        <fullName evidence="2">Uncharacterized protein</fullName>
    </submittedName>
</protein>
<proteinExistence type="predicted"/>
<comment type="caution">
    <text evidence="2">The sequence shown here is derived from an EMBL/GenBank/DDBJ whole genome shotgun (WGS) entry which is preliminary data.</text>
</comment>
<dbReference type="AlphaFoldDB" id="A0A1F6FHJ4"/>
<keyword evidence="1" id="KW-1133">Transmembrane helix</keyword>
<evidence type="ECO:0000256" key="1">
    <source>
        <dbReference type="SAM" id="Phobius"/>
    </source>
</evidence>
<feature type="transmembrane region" description="Helical" evidence="1">
    <location>
        <begin position="76"/>
        <end position="97"/>
    </location>
</feature>